<proteinExistence type="inferred from homology"/>
<dbReference type="AlphaFoldDB" id="A0A086ZWJ6"/>
<comment type="similarity">
    <text evidence="1">Belongs to the peptidase S33 family.</text>
</comment>
<gene>
    <name evidence="4" type="ORF">BCAL_2175</name>
</gene>
<dbReference type="PANTHER" id="PTHR43248">
    <property type="entry name" value="2-SUCCINYL-6-HYDROXY-2,4-CYCLOHEXADIENE-1-CARBOXYLATE SYNTHASE"/>
    <property type="match status" value="1"/>
</dbReference>
<dbReference type="InterPro" id="IPR000073">
    <property type="entry name" value="AB_hydrolase_1"/>
</dbReference>
<dbReference type="RefSeq" id="WP_043166545.1">
    <property type="nucleotide sequence ID" value="NZ_JDUV01000013.1"/>
</dbReference>
<sequence>MTLLNEYYVPGLHIEDRSIDVPLDWTGHEPGHGFDGEPIKLFYRVVTTPEHVHDDLPLLIFLQGGPGGAGPRLLSPQSDGWIEEATKHFRVILPDQRGTGRSNRVDTHTMTRIAAAHADDNTSATSAARAQADYLKLFLADSIVRDFEHLRRTEFGGRKWVTMGQSYGGFLTLTYLSLFPEGINASFTTGGIPHVPADATEVYEHTFPRMARKTRQFYERYPQDAARVAALADTLPTAAEVNEFVATLTDTVLGQLGGTAIEHRLGVIAGMAAHGFPLLPNGDPLTVERLQCLGSDFGMKPSFERVHWILDDAFTSGDGSVSAETEPGDASLSDLSDEFLAKVMNATSSRPLYWPLQEFIYANGELGEPIRWAAQRVRDRHPEFDTGERPLNFTGEAMFPWMFEQEAALRPFRAAMDVLMEDTHFGVIYDEERLAGNEVPLQAGVYFDDMYVDSGMQLDTLSRIGNSHYWVTNEFEHDGLHGSVVFRHLWQEALDRGDLETLF</sequence>
<dbReference type="InterPro" id="IPR002410">
    <property type="entry name" value="Peptidase_S33"/>
</dbReference>
<feature type="domain" description="AB hydrolase-1" evidence="3">
    <location>
        <begin position="57"/>
        <end position="217"/>
    </location>
</feature>
<evidence type="ECO:0000259" key="3">
    <source>
        <dbReference type="Pfam" id="PF00561"/>
    </source>
</evidence>
<comment type="caution">
    <text evidence="4">The sequence shown here is derived from an EMBL/GenBank/DDBJ whole genome shotgun (WGS) entry which is preliminary data.</text>
</comment>
<protein>
    <submittedName>
        <fullName evidence="4">Prolyl aminopeptidase</fullName>
        <ecNumber evidence="4">3.4.11.5</ecNumber>
    </submittedName>
</protein>
<evidence type="ECO:0000256" key="1">
    <source>
        <dbReference type="ARBA" id="ARBA00010088"/>
    </source>
</evidence>
<dbReference type="Proteomes" id="UP000029072">
    <property type="component" value="Unassembled WGS sequence"/>
</dbReference>
<keyword evidence="4" id="KW-0031">Aminopeptidase</keyword>
<accession>A0A086ZWJ6</accession>
<dbReference type="EMBL" id="JGYS01000024">
    <property type="protein sequence ID" value="KFI50896.1"/>
    <property type="molecule type" value="Genomic_DNA"/>
</dbReference>
<dbReference type="GO" id="GO:0006508">
    <property type="term" value="P:proteolysis"/>
    <property type="evidence" value="ECO:0007669"/>
    <property type="project" value="InterPro"/>
</dbReference>
<dbReference type="Gene3D" id="3.40.50.1820">
    <property type="entry name" value="alpha/beta hydrolase"/>
    <property type="match status" value="1"/>
</dbReference>
<dbReference type="SUPFAM" id="SSF53474">
    <property type="entry name" value="alpha/beta-Hydrolases"/>
    <property type="match status" value="1"/>
</dbReference>
<dbReference type="STRING" id="1437609.BCAL_2175"/>
<dbReference type="eggNOG" id="COG0596">
    <property type="taxonomic scope" value="Bacteria"/>
</dbReference>
<dbReference type="InterPro" id="IPR029058">
    <property type="entry name" value="AB_hydrolase_fold"/>
</dbReference>
<dbReference type="PRINTS" id="PR00793">
    <property type="entry name" value="PROAMNOPTASE"/>
</dbReference>
<organism evidence="4 5">
    <name type="scientific">Bifidobacterium callitrichos DSM 23973</name>
    <dbReference type="NCBI Taxonomy" id="1437609"/>
    <lineage>
        <taxon>Bacteria</taxon>
        <taxon>Bacillati</taxon>
        <taxon>Actinomycetota</taxon>
        <taxon>Actinomycetes</taxon>
        <taxon>Bifidobacteriales</taxon>
        <taxon>Bifidobacteriaceae</taxon>
        <taxon>Bifidobacterium</taxon>
    </lineage>
</organism>
<dbReference type="InterPro" id="IPR051601">
    <property type="entry name" value="Serine_prot/Carboxylest_S33"/>
</dbReference>
<evidence type="ECO:0000313" key="4">
    <source>
        <dbReference type="EMBL" id="KFI50896.1"/>
    </source>
</evidence>
<dbReference type="GO" id="GO:0004177">
    <property type="term" value="F:aminopeptidase activity"/>
    <property type="evidence" value="ECO:0007669"/>
    <property type="project" value="UniProtKB-KW"/>
</dbReference>
<dbReference type="PANTHER" id="PTHR43248:SF2">
    <property type="entry name" value="PROLYL AMINOPEPTIDASE"/>
    <property type="match status" value="1"/>
</dbReference>
<keyword evidence="2 4" id="KW-0378">Hydrolase</keyword>
<evidence type="ECO:0000313" key="5">
    <source>
        <dbReference type="Proteomes" id="UP000029072"/>
    </source>
</evidence>
<dbReference type="Pfam" id="PF00561">
    <property type="entry name" value="Abhydrolase_1"/>
    <property type="match status" value="1"/>
</dbReference>
<evidence type="ECO:0000256" key="2">
    <source>
        <dbReference type="ARBA" id="ARBA00022801"/>
    </source>
</evidence>
<reference evidence="4 5" key="1">
    <citation type="submission" date="2014-03" db="EMBL/GenBank/DDBJ databases">
        <title>Genomics of Bifidobacteria.</title>
        <authorList>
            <person name="Ventura M."/>
            <person name="Milani C."/>
            <person name="Lugli G.A."/>
        </authorList>
    </citation>
    <scope>NUCLEOTIDE SEQUENCE [LARGE SCALE GENOMIC DNA]</scope>
    <source>
        <strain evidence="4 5">DSM 23973</strain>
    </source>
</reference>
<keyword evidence="4" id="KW-0645">Protease</keyword>
<dbReference type="EC" id="3.4.11.5" evidence="4"/>
<name>A0A086ZWJ6_9BIFI</name>
<dbReference type="OrthoDB" id="9796770at2"/>